<dbReference type="GO" id="GO:0046872">
    <property type="term" value="F:metal ion binding"/>
    <property type="evidence" value="ECO:0007669"/>
    <property type="project" value="UniProtKB-KW"/>
</dbReference>
<feature type="domain" description="TauD/TfdA-like" evidence="7">
    <location>
        <begin position="15"/>
        <end position="280"/>
    </location>
</feature>
<dbReference type="AlphaFoldDB" id="A0A512DNA0"/>
<dbReference type="PANTHER" id="PTHR30468:SF5">
    <property type="entry name" value="ALPHA-KETOGLUTARATE-DEPENDENT SULFATE ESTER DIOXYGENASE"/>
    <property type="match status" value="1"/>
</dbReference>
<accession>A0A512DNA0</accession>
<keyword evidence="4" id="KW-0223">Dioxygenase</keyword>
<evidence type="ECO:0000256" key="3">
    <source>
        <dbReference type="ARBA" id="ARBA00022723"/>
    </source>
</evidence>
<reference evidence="8 9" key="1">
    <citation type="submission" date="2019-07" db="EMBL/GenBank/DDBJ databases">
        <title>Whole genome shotgun sequence of Skermanella aerolata NBRC 106429.</title>
        <authorList>
            <person name="Hosoyama A."/>
            <person name="Uohara A."/>
            <person name="Ohji S."/>
            <person name="Ichikawa N."/>
        </authorList>
    </citation>
    <scope>NUCLEOTIDE SEQUENCE [LARGE SCALE GENOMIC DNA]</scope>
    <source>
        <strain evidence="8 9">NBRC 106429</strain>
    </source>
</reference>
<dbReference type="Pfam" id="PF02668">
    <property type="entry name" value="TauD"/>
    <property type="match status" value="1"/>
</dbReference>
<proteinExistence type="inferred from homology"/>
<dbReference type="InterPro" id="IPR051323">
    <property type="entry name" value="AtsK-like"/>
</dbReference>
<comment type="similarity">
    <text evidence="2">Belongs to the TfdA dioxygenase family.</text>
</comment>
<dbReference type="InterPro" id="IPR003819">
    <property type="entry name" value="TauD/TfdA-like"/>
</dbReference>
<comment type="caution">
    <text evidence="8">The sequence shown here is derived from an EMBL/GenBank/DDBJ whole genome shotgun (WGS) entry which is preliminary data.</text>
</comment>
<sequence length="306" mass="33840">MTVQILANTNTAALDIRPIGGRIGAEIQGVRLASDLPSAAVDAIKQALLKHKVIFFRDQSHLDEAEQEAFGRLFGDLVPHPTVPSLKGTDNVLDIDGSRGERASSWHTDVTFVADYPKISILRGVVVPEAGGDTLWANTVAAYNDLPEGLREFAETLWLLHSNVYDYVGNRHTVSEEGRRRYNEVFTSTRYETEHPLVHVHPETGERALILGHFAQKVIGYGTTDSAHLLAIFQEHIIRPENTVRWRWAAGDVAIWDNRATQHRAIDDYGDAPRVVRRVTIAGDAAVGVDGRRSFTRSKVPAAKVA</sequence>
<evidence type="ECO:0000259" key="7">
    <source>
        <dbReference type="Pfam" id="PF02668"/>
    </source>
</evidence>
<organism evidence="8 9">
    <name type="scientific">Skermanella aerolata</name>
    <dbReference type="NCBI Taxonomy" id="393310"/>
    <lineage>
        <taxon>Bacteria</taxon>
        <taxon>Pseudomonadati</taxon>
        <taxon>Pseudomonadota</taxon>
        <taxon>Alphaproteobacteria</taxon>
        <taxon>Rhodospirillales</taxon>
        <taxon>Azospirillaceae</taxon>
        <taxon>Skermanella</taxon>
    </lineage>
</organism>
<evidence type="ECO:0000256" key="2">
    <source>
        <dbReference type="ARBA" id="ARBA00005896"/>
    </source>
</evidence>
<dbReference type="EMBL" id="BJYZ01000008">
    <property type="protein sequence ID" value="GEO37951.1"/>
    <property type="molecule type" value="Genomic_DNA"/>
</dbReference>
<gene>
    <name evidence="8" type="ORF">SAE02_20990</name>
</gene>
<keyword evidence="9" id="KW-1185">Reference proteome</keyword>
<dbReference type="FunFam" id="3.60.130.10:FF:000002">
    <property type="entry name" value="Alpha-ketoglutarate-dependent taurine dioxygenase"/>
    <property type="match status" value="1"/>
</dbReference>
<protein>
    <recommendedName>
        <fullName evidence="7">TauD/TfdA-like domain-containing protein</fullName>
    </recommendedName>
</protein>
<dbReference type="OrthoDB" id="7346227at2"/>
<dbReference type="SUPFAM" id="SSF51197">
    <property type="entry name" value="Clavaminate synthase-like"/>
    <property type="match status" value="1"/>
</dbReference>
<dbReference type="GO" id="GO:0005737">
    <property type="term" value="C:cytoplasm"/>
    <property type="evidence" value="ECO:0007669"/>
    <property type="project" value="TreeGrafter"/>
</dbReference>
<dbReference type="PANTHER" id="PTHR30468">
    <property type="entry name" value="ALPHA-KETOGLUTARATE-DEPENDENT SULFONATE DIOXYGENASE"/>
    <property type="match status" value="1"/>
</dbReference>
<evidence type="ECO:0000256" key="5">
    <source>
        <dbReference type="ARBA" id="ARBA00023002"/>
    </source>
</evidence>
<keyword evidence="3" id="KW-0479">Metal-binding</keyword>
<keyword evidence="6" id="KW-0408">Iron</keyword>
<evidence type="ECO:0000256" key="4">
    <source>
        <dbReference type="ARBA" id="ARBA00022964"/>
    </source>
</evidence>
<dbReference type="RefSeq" id="WP_044430786.1">
    <property type="nucleotide sequence ID" value="NZ_BJYZ01000008.1"/>
</dbReference>
<dbReference type="Gene3D" id="3.60.130.10">
    <property type="entry name" value="Clavaminate synthase-like"/>
    <property type="match status" value="1"/>
</dbReference>
<dbReference type="Proteomes" id="UP000321523">
    <property type="component" value="Unassembled WGS sequence"/>
</dbReference>
<keyword evidence="5" id="KW-0560">Oxidoreductase</keyword>
<evidence type="ECO:0000313" key="9">
    <source>
        <dbReference type="Proteomes" id="UP000321523"/>
    </source>
</evidence>
<evidence type="ECO:0000313" key="8">
    <source>
        <dbReference type="EMBL" id="GEO37951.1"/>
    </source>
</evidence>
<comment type="cofactor">
    <cofactor evidence="1">
        <name>Fe(2+)</name>
        <dbReference type="ChEBI" id="CHEBI:29033"/>
    </cofactor>
</comment>
<dbReference type="GO" id="GO:0016706">
    <property type="term" value="F:2-oxoglutarate-dependent dioxygenase activity"/>
    <property type="evidence" value="ECO:0007669"/>
    <property type="project" value="TreeGrafter"/>
</dbReference>
<name>A0A512DNA0_9PROT</name>
<evidence type="ECO:0000256" key="6">
    <source>
        <dbReference type="ARBA" id="ARBA00023004"/>
    </source>
</evidence>
<evidence type="ECO:0000256" key="1">
    <source>
        <dbReference type="ARBA" id="ARBA00001954"/>
    </source>
</evidence>
<dbReference type="InterPro" id="IPR042098">
    <property type="entry name" value="TauD-like_sf"/>
</dbReference>